<dbReference type="AlphaFoldDB" id="A0A6G7WJ54"/>
<dbReference type="PANTHER" id="PTHR37815:SF3">
    <property type="entry name" value="UPF0397 PROTEIN SPR0429"/>
    <property type="match status" value="1"/>
</dbReference>
<sequence>MKRNKTHQLVLFAMFASLTTVMTLLFRIPIPSAQGYVNIGDTILLLAALILGPAAGFWAGAIGSALADMIAGYAMYIPFTFFVKGLEGLFAGVLYKKTGKIYFAVFIPAIWMTAGYFLTDWFLYGLAAAFAASPMNLLQGIVGAAFAIILYKVLMPILK</sequence>
<feature type="transmembrane region" description="Helical" evidence="3">
    <location>
        <begin position="6"/>
        <end position="30"/>
    </location>
</feature>
<accession>A0A6G7WJ54</accession>
<dbReference type="GeneID" id="94553524"/>
<name>A0A6G7WJ54_9LACT</name>
<feature type="transmembrane region" description="Helical" evidence="3">
    <location>
        <begin position="42"/>
        <end position="67"/>
    </location>
</feature>
<feature type="transmembrane region" description="Helical" evidence="3">
    <location>
        <begin position="101"/>
        <end position="124"/>
    </location>
</feature>
<keyword evidence="3" id="KW-0472">Membrane</keyword>
<dbReference type="KEGG" id="jpo:G7058_09525"/>
<gene>
    <name evidence="4" type="ORF">G7058_09525</name>
</gene>
<dbReference type="Proteomes" id="UP000501830">
    <property type="component" value="Chromosome"/>
</dbReference>
<evidence type="ECO:0000256" key="3">
    <source>
        <dbReference type="SAM" id="Phobius"/>
    </source>
</evidence>
<keyword evidence="1 3" id="KW-0812">Transmembrane</keyword>
<proteinExistence type="predicted"/>
<feature type="transmembrane region" description="Helical" evidence="3">
    <location>
        <begin position="136"/>
        <end position="154"/>
    </location>
</feature>
<evidence type="ECO:0000313" key="5">
    <source>
        <dbReference type="Proteomes" id="UP000501830"/>
    </source>
</evidence>
<reference evidence="4 5" key="1">
    <citation type="journal article" date="2017" name="Int. J. Syst. Evol. Microbiol.">
        <title>Jeotgalibaca porci sp. nov. and Jeotgalibaca arthritidis sp. nov., isolated from pigs, and emended description of the genus Jeotgalibaca.</title>
        <authorList>
            <person name="Zamora L."/>
            <person name="Perez-Sancho M."/>
            <person name="Dominguez L."/>
            <person name="Fernandez-Garayzabal J.F."/>
            <person name="Vela A.I."/>
        </authorList>
    </citation>
    <scope>NUCLEOTIDE SEQUENCE [LARGE SCALE GENOMIC DNA]</scope>
    <source>
        <strain evidence="4 5">CCUG 69148</strain>
    </source>
</reference>
<evidence type="ECO:0000256" key="1">
    <source>
        <dbReference type="ARBA" id="ARBA00022692"/>
    </source>
</evidence>
<feature type="transmembrane region" description="Helical" evidence="3">
    <location>
        <begin position="73"/>
        <end position="94"/>
    </location>
</feature>
<evidence type="ECO:0000256" key="2">
    <source>
        <dbReference type="ARBA" id="ARBA00022989"/>
    </source>
</evidence>
<dbReference type="Gene3D" id="1.10.1760.20">
    <property type="match status" value="1"/>
</dbReference>
<dbReference type="InterPro" id="IPR009825">
    <property type="entry name" value="ECF_substrate-spec-like"/>
</dbReference>
<protein>
    <submittedName>
        <fullName evidence="4">ECF transporter S component</fullName>
    </submittedName>
</protein>
<keyword evidence="2 3" id="KW-1133">Transmembrane helix</keyword>
<dbReference type="EMBL" id="CP049889">
    <property type="protein sequence ID" value="QIK52259.1"/>
    <property type="molecule type" value="Genomic_DNA"/>
</dbReference>
<dbReference type="Pfam" id="PF07155">
    <property type="entry name" value="ECF-ribofla_trS"/>
    <property type="match status" value="1"/>
</dbReference>
<dbReference type="GO" id="GO:0016020">
    <property type="term" value="C:membrane"/>
    <property type="evidence" value="ECO:0007669"/>
    <property type="project" value="InterPro"/>
</dbReference>
<dbReference type="RefSeq" id="WP_166063324.1">
    <property type="nucleotide sequence ID" value="NZ_CP049889.1"/>
</dbReference>
<keyword evidence="5" id="KW-1185">Reference proteome</keyword>
<evidence type="ECO:0000313" key="4">
    <source>
        <dbReference type="EMBL" id="QIK52259.1"/>
    </source>
</evidence>
<organism evidence="4 5">
    <name type="scientific">Jeotgalibaca porci</name>
    <dbReference type="NCBI Taxonomy" id="1868793"/>
    <lineage>
        <taxon>Bacteria</taxon>
        <taxon>Bacillati</taxon>
        <taxon>Bacillota</taxon>
        <taxon>Bacilli</taxon>
        <taxon>Lactobacillales</taxon>
        <taxon>Carnobacteriaceae</taxon>
        <taxon>Jeotgalibaca</taxon>
    </lineage>
</organism>
<dbReference type="PANTHER" id="PTHR37815">
    <property type="entry name" value="UPF0397 PROTEIN BC_2624-RELATED"/>
    <property type="match status" value="1"/>
</dbReference>